<organism evidence="1">
    <name type="scientific">Edaphobacter paludis</name>
    <dbReference type="NCBI Taxonomy" id="3035702"/>
    <lineage>
        <taxon>Bacteria</taxon>
        <taxon>Pseudomonadati</taxon>
        <taxon>Acidobacteriota</taxon>
        <taxon>Terriglobia</taxon>
        <taxon>Terriglobales</taxon>
        <taxon>Acidobacteriaceae</taxon>
        <taxon>Edaphobacter</taxon>
    </lineage>
</organism>
<dbReference type="EMBL" id="CP121194">
    <property type="protein sequence ID" value="XBH11207.1"/>
    <property type="molecule type" value="Genomic_DNA"/>
</dbReference>
<dbReference type="AlphaFoldDB" id="A0AAU7D227"/>
<sequence length="160" mass="18539">MHSRVDALKRLMSLYVRIEEMHSIELQRTTAAVKEAEQAIDAQEETARSSSYLGRDALIAGDQMDWAAARTQREVAEWKQQRLQQIRLEREMLSEQAGRMYRSSHLRSEQIRHVVDDAAMQIASKTDRQAQAALDDRFLARRRWTDAREDLRAAAEINIS</sequence>
<evidence type="ECO:0000313" key="2">
    <source>
        <dbReference type="EMBL" id="XBH14633.1"/>
    </source>
</evidence>
<name>A0AAU7D227_9BACT</name>
<proteinExistence type="predicted"/>
<dbReference type="RefSeq" id="WP_348268694.1">
    <property type="nucleotide sequence ID" value="NZ_CP121194.1"/>
</dbReference>
<reference evidence="1" key="1">
    <citation type="submission" date="2023-03" db="EMBL/GenBank/DDBJ databases">
        <title>Edaphobacter sp.</title>
        <authorList>
            <person name="Huber K.J."/>
            <person name="Papendorf J."/>
            <person name="Pilke C."/>
            <person name="Bunk B."/>
            <person name="Sproeer C."/>
            <person name="Pester M."/>
        </authorList>
    </citation>
    <scope>NUCLEOTIDE SEQUENCE</scope>
    <source>
        <strain evidence="1">DSM 109919</strain>
        <strain evidence="2">DSM 109920</strain>
    </source>
</reference>
<accession>A0AAU7D227</accession>
<protein>
    <recommendedName>
        <fullName evidence="3">Flagellar FliJ protein</fullName>
    </recommendedName>
</protein>
<evidence type="ECO:0008006" key="3">
    <source>
        <dbReference type="Google" id="ProtNLM"/>
    </source>
</evidence>
<gene>
    <name evidence="1" type="ORF">P4G45_05610</name>
    <name evidence="2" type="ORF">P8936_05580</name>
</gene>
<accession>A0AAU7DA55</accession>
<evidence type="ECO:0000313" key="1">
    <source>
        <dbReference type="EMBL" id="XBH11207.1"/>
    </source>
</evidence>
<dbReference type="EMBL" id="CP121195">
    <property type="protein sequence ID" value="XBH14633.1"/>
    <property type="molecule type" value="Genomic_DNA"/>
</dbReference>
<dbReference type="KEGG" id="epl:P4G45_05610"/>